<sequence length="199" mass="22818">MDVNAWKQLHYFHVPIRSPKVSAQWEKCYQENRISSINMASIVCAQVCFRAIYIKEAPTVTYIYQLDEPIESYKVSPFPVHKMDNPQFMIEHGDVATYIISSAPYNDRPITTDLLSGILSRHIGYAPPTFIKNLIGSNASNTDLEYMVVLYSLLIMDILPPSSLHTPIKRILYSHNGEDLIHYLMDNLDIRVESQLGRI</sequence>
<dbReference type="Proteomes" id="UP000030686">
    <property type="component" value="Unassembled WGS sequence"/>
</dbReference>
<dbReference type="EMBL" id="HG792016">
    <property type="protein sequence ID" value="CDM32953.1"/>
    <property type="molecule type" value="Genomic_DNA"/>
</dbReference>
<accession>W6Q8C4</accession>
<keyword evidence="2" id="KW-1185">Reference proteome</keyword>
<evidence type="ECO:0000313" key="2">
    <source>
        <dbReference type="Proteomes" id="UP000030686"/>
    </source>
</evidence>
<dbReference type="OrthoDB" id="4306581at2759"/>
<reference evidence="1" key="1">
    <citation type="journal article" date="2014" name="Nat. Commun.">
        <title>Multiple recent horizontal transfers of a large genomic region in cheese making fungi.</title>
        <authorList>
            <person name="Cheeseman K."/>
            <person name="Ropars J."/>
            <person name="Renault P."/>
            <person name="Dupont J."/>
            <person name="Gouzy J."/>
            <person name="Branca A."/>
            <person name="Abraham A.L."/>
            <person name="Ceppi M."/>
            <person name="Conseiller E."/>
            <person name="Debuchy R."/>
            <person name="Malagnac F."/>
            <person name="Goarin A."/>
            <person name="Silar P."/>
            <person name="Lacoste S."/>
            <person name="Sallet E."/>
            <person name="Bensimon A."/>
            <person name="Giraud T."/>
            <person name="Brygoo Y."/>
        </authorList>
    </citation>
    <scope>NUCLEOTIDE SEQUENCE [LARGE SCALE GENOMIC DNA]</scope>
    <source>
        <strain evidence="1">FM164</strain>
    </source>
</reference>
<proteinExistence type="predicted"/>
<name>W6Q8C4_PENRF</name>
<organism evidence="1 2">
    <name type="scientific">Penicillium roqueforti (strain FM164)</name>
    <dbReference type="NCBI Taxonomy" id="1365484"/>
    <lineage>
        <taxon>Eukaryota</taxon>
        <taxon>Fungi</taxon>
        <taxon>Dikarya</taxon>
        <taxon>Ascomycota</taxon>
        <taxon>Pezizomycotina</taxon>
        <taxon>Eurotiomycetes</taxon>
        <taxon>Eurotiomycetidae</taxon>
        <taxon>Eurotiales</taxon>
        <taxon>Aspergillaceae</taxon>
        <taxon>Penicillium</taxon>
    </lineage>
</organism>
<protein>
    <submittedName>
        <fullName evidence="1">Uncharacterized protein</fullName>
    </submittedName>
</protein>
<evidence type="ECO:0000313" key="1">
    <source>
        <dbReference type="EMBL" id="CDM32953.1"/>
    </source>
</evidence>
<gene>
    <name evidence="1" type="ORF">PROQFM164_S02g003104</name>
</gene>
<dbReference type="AlphaFoldDB" id="W6Q8C4"/>